<sequence length="165" mass="17474">MTSEPHHPATTASATRVEGLSRAVLRLRLKPVAPHRGHVDGAWWPSSRELPAELPGLLDAVADRLGSVDRVVYASTFWGSAPNRLELGGRVVALEGLAALDTDTVHITGGDQRRIDLLVIPPEASGAAADRAMAGAASPDNDHLPAAILATAGIRATSRNRYRNR</sequence>
<dbReference type="RefSeq" id="WP_344040038.1">
    <property type="nucleotide sequence ID" value="NZ_BAAAKE010000020.1"/>
</dbReference>
<dbReference type="Pfam" id="PF19457">
    <property type="entry name" value="DUF5994"/>
    <property type="match status" value="1"/>
</dbReference>
<keyword evidence="2" id="KW-1185">Reference proteome</keyword>
<organism evidence="1 2">
    <name type="scientific">Saccharothrix xinjiangensis</name>
    <dbReference type="NCBI Taxonomy" id="204798"/>
    <lineage>
        <taxon>Bacteria</taxon>
        <taxon>Bacillati</taxon>
        <taxon>Actinomycetota</taxon>
        <taxon>Actinomycetes</taxon>
        <taxon>Pseudonocardiales</taxon>
        <taxon>Pseudonocardiaceae</taxon>
        <taxon>Saccharothrix</taxon>
    </lineage>
</organism>
<dbReference type="Proteomes" id="UP001595833">
    <property type="component" value="Unassembled WGS sequence"/>
</dbReference>
<accession>A0ABV9XZB2</accession>
<reference evidence="2" key="1">
    <citation type="journal article" date="2019" name="Int. J. Syst. Evol. Microbiol.">
        <title>The Global Catalogue of Microorganisms (GCM) 10K type strain sequencing project: providing services to taxonomists for standard genome sequencing and annotation.</title>
        <authorList>
            <consortium name="The Broad Institute Genomics Platform"/>
            <consortium name="The Broad Institute Genome Sequencing Center for Infectious Disease"/>
            <person name="Wu L."/>
            <person name="Ma J."/>
        </authorList>
    </citation>
    <scope>NUCLEOTIDE SEQUENCE [LARGE SCALE GENOMIC DNA]</scope>
    <source>
        <strain evidence="2">KCTC 12848</strain>
    </source>
</reference>
<evidence type="ECO:0000313" key="2">
    <source>
        <dbReference type="Proteomes" id="UP001595833"/>
    </source>
</evidence>
<gene>
    <name evidence="1" type="ORF">ACFPFM_18045</name>
</gene>
<name>A0ABV9XZB2_9PSEU</name>
<dbReference type="EMBL" id="JBHSJB010000016">
    <property type="protein sequence ID" value="MFC5055650.1"/>
    <property type="molecule type" value="Genomic_DNA"/>
</dbReference>
<proteinExistence type="predicted"/>
<comment type="caution">
    <text evidence="1">The sequence shown here is derived from an EMBL/GenBank/DDBJ whole genome shotgun (WGS) entry which is preliminary data.</text>
</comment>
<protein>
    <submittedName>
        <fullName evidence="1">DUF5994 family protein</fullName>
    </submittedName>
</protein>
<evidence type="ECO:0000313" key="1">
    <source>
        <dbReference type="EMBL" id="MFC5055650.1"/>
    </source>
</evidence>
<dbReference type="InterPro" id="IPR046036">
    <property type="entry name" value="DUF5994"/>
</dbReference>